<dbReference type="Pfam" id="PF00001">
    <property type="entry name" value="7tm_1"/>
    <property type="match status" value="1"/>
</dbReference>
<dbReference type="SUPFAM" id="SSF81321">
    <property type="entry name" value="Family A G protein-coupled receptor-like"/>
    <property type="match status" value="1"/>
</dbReference>
<organism evidence="12 13">
    <name type="scientific">Priapulus caudatus</name>
    <name type="common">Priapulid worm</name>
    <dbReference type="NCBI Taxonomy" id="37621"/>
    <lineage>
        <taxon>Eukaryota</taxon>
        <taxon>Metazoa</taxon>
        <taxon>Ecdysozoa</taxon>
        <taxon>Scalidophora</taxon>
        <taxon>Priapulida</taxon>
        <taxon>Priapulimorpha</taxon>
        <taxon>Priapulimorphida</taxon>
        <taxon>Priapulidae</taxon>
        <taxon>Priapulus</taxon>
    </lineage>
</organism>
<feature type="transmembrane region" description="Helical" evidence="10">
    <location>
        <begin position="279"/>
        <end position="303"/>
    </location>
</feature>
<keyword evidence="12" id="KW-1185">Reference proteome</keyword>
<protein>
    <submittedName>
        <fullName evidence="13">Cephalotocin receptor 2-like</fullName>
    </submittedName>
</protein>
<evidence type="ECO:0000313" key="12">
    <source>
        <dbReference type="Proteomes" id="UP000695022"/>
    </source>
</evidence>
<evidence type="ECO:0000256" key="7">
    <source>
        <dbReference type="ARBA" id="ARBA00023170"/>
    </source>
</evidence>
<feature type="transmembrane region" description="Helical" evidence="10">
    <location>
        <begin position="159"/>
        <end position="183"/>
    </location>
</feature>
<dbReference type="InterPro" id="IPR000276">
    <property type="entry name" value="GPCR_Rhodpsn"/>
</dbReference>
<dbReference type="CDD" id="cd15196">
    <property type="entry name" value="7tmA_Vasopressin_Oxytocin"/>
    <property type="match status" value="1"/>
</dbReference>
<dbReference type="InterPro" id="IPR017452">
    <property type="entry name" value="GPCR_Rhodpsn_7TM"/>
</dbReference>
<evidence type="ECO:0000259" key="11">
    <source>
        <dbReference type="PROSITE" id="PS50262"/>
    </source>
</evidence>
<name>A0ABM1EAZ7_PRICU</name>
<keyword evidence="4 10" id="KW-1133">Transmembrane helix</keyword>
<keyword evidence="7 10" id="KW-0675">Receptor</keyword>
<evidence type="ECO:0000256" key="8">
    <source>
        <dbReference type="ARBA" id="ARBA00023180"/>
    </source>
</evidence>
<keyword evidence="6 10" id="KW-0472">Membrane</keyword>
<evidence type="ECO:0000256" key="9">
    <source>
        <dbReference type="ARBA" id="ARBA00023224"/>
    </source>
</evidence>
<keyword evidence="5 10" id="KW-0297">G-protein coupled receptor</keyword>
<feature type="transmembrane region" description="Helical" evidence="10">
    <location>
        <begin position="46"/>
        <end position="67"/>
    </location>
</feature>
<dbReference type="InterPro" id="IPR001817">
    <property type="entry name" value="Vasoprsn_rcpt"/>
</dbReference>
<evidence type="ECO:0000256" key="1">
    <source>
        <dbReference type="ARBA" id="ARBA00004651"/>
    </source>
</evidence>
<dbReference type="PROSITE" id="PS00237">
    <property type="entry name" value="G_PROTEIN_RECEP_F1_1"/>
    <property type="match status" value="1"/>
</dbReference>
<evidence type="ECO:0000256" key="6">
    <source>
        <dbReference type="ARBA" id="ARBA00023136"/>
    </source>
</evidence>
<feature type="transmembrane region" description="Helical" evidence="10">
    <location>
        <begin position="203"/>
        <end position="234"/>
    </location>
</feature>
<dbReference type="PANTHER" id="PTHR24241:SF161">
    <property type="entry name" value="G-PROTEIN COUPLED RECEPTORS FAMILY 1 PROFILE DOMAIN-CONTAINING PROTEIN"/>
    <property type="match status" value="1"/>
</dbReference>
<dbReference type="RefSeq" id="XP_014669368.1">
    <property type="nucleotide sequence ID" value="XM_014813882.1"/>
</dbReference>
<sequence>MMSHGGLIDVAGDNKTVVPLYANATQRNVSAATLGGRNEDLAKLEIALQALMVCMAVVGNSCVLLALRLRRGKLSRMHYFIMHLSIADLFVAFFNTFPQLMWDITFRFQGGNFLCKFVKFVQVFSLYYSTYVLVVMAIDRFQAICRPLASMSWTATKANLMAGAALTLSAVISLPQVVLFSYQEIPGLGIYDCWVLWKHAWSATFYVCWFVVSVFFIPIIILIVSYSCICFTVWKNIHDKTCAPKRDLQGVRTNTVKTINPRTHSSRNLSNAKIKTVKLTLVVVLSYIFCWTPYFTGTMLFVFCEEKAQIYLGNTGLTILTLLGSLNSCTNPWIYMAFSGNLCRNLQRVWRRDCKELYSGGSSTMRTRMSHMSESHSVGYHDVTSSVTRPRLQGDGQVGTNGTQLADERRNLCMSANKQLMDEMRKSKDSLSAGVGIANSDDAYKETIELKPLGTSD</sequence>
<feature type="transmembrane region" description="Helical" evidence="10">
    <location>
        <begin position="79"/>
        <end position="97"/>
    </location>
</feature>
<comment type="subcellular location">
    <subcellularLocation>
        <location evidence="1 10">Cell membrane</location>
        <topology evidence="1 10">Multi-pass membrane protein</topology>
    </subcellularLocation>
</comment>
<proteinExistence type="inferred from homology"/>
<evidence type="ECO:0000256" key="5">
    <source>
        <dbReference type="ARBA" id="ARBA00023040"/>
    </source>
</evidence>
<evidence type="ECO:0000256" key="2">
    <source>
        <dbReference type="ARBA" id="ARBA00022475"/>
    </source>
</evidence>
<feature type="transmembrane region" description="Helical" evidence="10">
    <location>
        <begin position="117"/>
        <end position="138"/>
    </location>
</feature>
<dbReference type="PROSITE" id="PS50262">
    <property type="entry name" value="G_PROTEIN_RECEP_F1_2"/>
    <property type="match status" value="1"/>
</dbReference>
<evidence type="ECO:0000313" key="13">
    <source>
        <dbReference type="RefSeq" id="XP_014669368.1"/>
    </source>
</evidence>
<keyword evidence="3 10" id="KW-0812">Transmembrane</keyword>
<dbReference type="PRINTS" id="PR00237">
    <property type="entry name" value="GPCRRHODOPSN"/>
</dbReference>
<evidence type="ECO:0000256" key="3">
    <source>
        <dbReference type="ARBA" id="ARBA00022692"/>
    </source>
</evidence>
<comment type="caution">
    <text evidence="10">Lacks conserved residue(s) required for the propagation of feature annotation.</text>
</comment>
<accession>A0ABM1EAZ7</accession>
<keyword evidence="9 10" id="KW-0807">Transducer</keyword>
<evidence type="ECO:0000256" key="4">
    <source>
        <dbReference type="ARBA" id="ARBA00022989"/>
    </source>
</evidence>
<comment type="similarity">
    <text evidence="10">Belongs to the G-protein coupled receptor 1 family. Vasopressin/oxytocin receptor subfamily.</text>
</comment>
<dbReference type="PANTHER" id="PTHR24241">
    <property type="entry name" value="NEUROPEPTIDE RECEPTOR-RELATED G-PROTEIN COUPLED RECEPTOR"/>
    <property type="match status" value="1"/>
</dbReference>
<gene>
    <name evidence="13" type="primary">LOC106810499</name>
</gene>
<dbReference type="PRINTS" id="PR00896">
    <property type="entry name" value="VASOPRESSINR"/>
</dbReference>
<reference evidence="13" key="1">
    <citation type="submission" date="2025-08" db="UniProtKB">
        <authorList>
            <consortium name="RefSeq"/>
        </authorList>
    </citation>
    <scope>IDENTIFICATION</scope>
</reference>
<dbReference type="SMART" id="SM01381">
    <property type="entry name" value="7TM_GPCR_Srsx"/>
    <property type="match status" value="1"/>
</dbReference>
<dbReference type="GeneID" id="106810499"/>
<dbReference type="Gene3D" id="1.20.1070.10">
    <property type="entry name" value="Rhodopsin 7-helix transmembrane proteins"/>
    <property type="match status" value="1"/>
</dbReference>
<feature type="domain" description="G-protein coupled receptors family 1 profile" evidence="11">
    <location>
        <begin position="59"/>
        <end position="335"/>
    </location>
</feature>
<evidence type="ECO:0000256" key="10">
    <source>
        <dbReference type="RuleBase" id="RU046427"/>
    </source>
</evidence>
<keyword evidence="2" id="KW-1003">Cell membrane</keyword>
<keyword evidence="8 10" id="KW-0325">Glycoprotein</keyword>
<dbReference type="Proteomes" id="UP000695022">
    <property type="component" value="Unplaced"/>
</dbReference>